<dbReference type="SUPFAM" id="SSF68906">
    <property type="entry name" value="SAP domain"/>
    <property type="match status" value="1"/>
</dbReference>
<keyword evidence="6" id="KW-1185">Reference proteome</keyword>
<dbReference type="PANTHER" id="PTHR46551">
    <property type="entry name" value="SAP DOMAIN-CONTAINING RIBONUCLEOPROTEIN"/>
    <property type="match status" value="1"/>
</dbReference>
<protein>
    <recommendedName>
        <fullName evidence="4">SAP domain-containing protein</fullName>
    </recommendedName>
</protein>
<proteinExistence type="inferred from homology"/>
<organism evidence="5 6">
    <name type="scientific">Aspergillus wentii DTO 134E9</name>
    <dbReference type="NCBI Taxonomy" id="1073089"/>
    <lineage>
        <taxon>Eukaryota</taxon>
        <taxon>Fungi</taxon>
        <taxon>Dikarya</taxon>
        <taxon>Ascomycota</taxon>
        <taxon>Pezizomycotina</taxon>
        <taxon>Eurotiomycetes</taxon>
        <taxon>Eurotiomycetidae</taxon>
        <taxon>Eurotiales</taxon>
        <taxon>Aspergillaceae</taxon>
        <taxon>Aspergillus</taxon>
        <taxon>Aspergillus subgen. Cremei</taxon>
    </lineage>
</organism>
<reference evidence="6" key="1">
    <citation type="journal article" date="2017" name="Genome Biol.">
        <title>Comparative genomics reveals high biological diversity and specific adaptations in the industrially and medically important fungal genus Aspergillus.</title>
        <authorList>
            <person name="de Vries R.P."/>
            <person name="Riley R."/>
            <person name="Wiebenga A."/>
            <person name="Aguilar-Osorio G."/>
            <person name="Amillis S."/>
            <person name="Uchima C.A."/>
            <person name="Anderluh G."/>
            <person name="Asadollahi M."/>
            <person name="Askin M."/>
            <person name="Barry K."/>
            <person name="Battaglia E."/>
            <person name="Bayram O."/>
            <person name="Benocci T."/>
            <person name="Braus-Stromeyer S.A."/>
            <person name="Caldana C."/>
            <person name="Canovas D."/>
            <person name="Cerqueira G.C."/>
            <person name="Chen F."/>
            <person name="Chen W."/>
            <person name="Choi C."/>
            <person name="Clum A."/>
            <person name="Dos Santos R.A."/>
            <person name="Damasio A.R."/>
            <person name="Diallinas G."/>
            <person name="Emri T."/>
            <person name="Fekete E."/>
            <person name="Flipphi M."/>
            <person name="Freyberg S."/>
            <person name="Gallo A."/>
            <person name="Gournas C."/>
            <person name="Habgood R."/>
            <person name="Hainaut M."/>
            <person name="Harispe M.L."/>
            <person name="Henrissat B."/>
            <person name="Hilden K.S."/>
            <person name="Hope R."/>
            <person name="Hossain A."/>
            <person name="Karabika E."/>
            <person name="Karaffa L."/>
            <person name="Karanyi Z."/>
            <person name="Krasevec N."/>
            <person name="Kuo A."/>
            <person name="Kusch H."/>
            <person name="LaButti K."/>
            <person name="Lagendijk E.L."/>
            <person name="Lapidus A."/>
            <person name="Levasseur A."/>
            <person name="Lindquist E."/>
            <person name="Lipzen A."/>
            <person name="Logrieco A.F."/>
            <person name="MacCabe A."/>
            <person name="Maekelae M.R."/>
            <person name="Malavazi I."/>
            <person name="Melin P."/>
            <person name="Meyer V."/>
            <person name="Mielnichuk N."/>
            <person name="Miskei M."/>
            <person name="Molnar A.P."/>
            <person name="Mule G."/>
            <person name="Ngan C.Y."/>
            <person name="Orejas M."/>
            <person name="Orosz E."/>
            <person name="Ouedraogo J.P."/>
            <person name="Overkamp K.M."/>
            <person name="Park H.-S."/>
            <person name="Perrone G."/>
            <person name="Piumi F."/>
            <person name="Punt P.J."/>
            <person name="Ram A.F."/>
            <person name="Ramon A."/>
            <person name="Rauscher S."/>
            <person name="Record E."/>
            <person name="Riano-Pachon D.M."/>
            <person name="Robert V."/>
            <person name="Roehrig J."/>
            <person name="Ruller R."/>
            <person name="Salamov A."/>
            <person name="Salih N.S."/>
            <person name="Samson R.A."/>
            <person name="Sandor E."/>
            <person name="Sanguinetti M."/>
            <person name="Schuetze T."/>
            <person name="Sepcic K."/>
            <person name="Shelest E."/>
            <person name="Sherlock G."/>
            <person name="Sophianopoulou V."/>
            <person name="Squina F.M."/>
            <person name="Sun H."/>
            <person name="Susca A."/>
            <person name="Todd R.B."/>
            <person name="Tsang A."/>
            <person name="Unkles S.E."/>
            <person name="van de Wiele N."/>
            <person name="van Rossen-Uffink D."/>
            <person name="Oliveira J.V."/>
            <person name="Vesth T.C."/>
            <person name="Visser J."/>
            <person name="Yu J.-H."/>
            <person name="Zhou M."/>
            <person name="Andersen M.R."/>
            <person name="Archer D.B."/>
            <person name="Baker S.E."/>
            <person name="Benoit I."/>
            <person name="Brakhage A.A."/>
            <person name="Braus G.H."/>
            <person name="Fischer R."/>
            <person name="Frisvad J.C."/>
            <person name="Goldman G.H."/>
            <person name="Houbraken J."/>
            <person name="Oakley B."/>
            <person name="Pocsi I."/>
            <person name="Scazzocchio C."/>
            <person name="Seiboth B."/>
            <person name="vanKuyk P.A."/>
            <person name="Wortman J."/>
            <person name="Dyer P.S."/>
            <person name="Grigoriev I.V."/>
        </authorList>
    </citation>
    <scope>NUCLEOTIDE SEQUENCE [LARGE SCALE GENOMIC DNA]</scope>
    <source>
        <strain evidence="6">DTO 134E9</strain>
    </source>
</reference>
<dbReference type="STRING" id="1073089.A0A1L9R9E6"/>
<evidence type="ECO:0000256" key="3">
    <source>
        <dbReference type="SAM" id="MobiDB-lite"/>
    </source>
</evidence>
<dbReference type="GeneID" id="63752403"/>
<evidence type="ECO:0000313" key="6">
    <source>
        <dbReference type="Proteomes" id="UP000184383"/>
    </source>
</evidence>
<dbReference type="OrthoDB" id="445357at2759"/>
<feature type="region of interest" description="Disordered" evidence="3">
    <location>
        <begin position="18"/>
        <end position="151"/>
    </location>
</feature>
<accession>A0A1L9R9E6</accession>
<dbReference type="Gene3D" id="1.10.720.30">
    <property type="entry name" value="SAP domain"/>
    <property type="match status" value="1"/>
</dbReference>
<feature type="region of interest" description="Disordered" evidence="3">
    <location>
        <begin position="158"/>
        <end position="177"/>
    </location>
</feature>
<evidence type="ECO:0000313" key="5">
    <source>
        <dbReference type="EMBL" id="OJJ31540.1"/>
    </source>
</evidence>
<dbReference type="PANTHER" id="PTHR46551:SF1">
    <property type="entry name" value="SAP DOMAIN-CONTAINING RIBONUCLEOPROTEIN"/>
    <property type="match status" value="1"/>
</dbReference>
<evidence type="ECO:0000256" key="1">
    <source>
        <dbReference type="ARBA" id="ARBA00022553"/>
    </source>
</evidence>
<dbReference type="Proteomes" id="UP000184383">
    <property type="component" value="Unassembled WGS sequence"/>
</dbReference>
<feature type="compositionally biased region" description="Basic and acidic residues" evidence="3">
    <location>
        <begin position="279"/>
        <end position="289"/>
    </location>
</feature>
<dbReference type="EMBL" id="KV878216">
    <property type="protein sequence ID" value="OJJ31540.1"/>
    <property type="molecule type" value="Genomic_DNA"/>
</dbReference>
<dbReference type="InterPro" id="IPR052240">
    <property type="entry name" value="SAP_domain_ribonucleoprotein"/>
</dbReference>
<feature type="region of interest" description="Disordered" evidence="3">
    <location>
        <begin position="190"/>
        <end position="298"/>
    </location>
</feature>
<comment type="similarity">
    <text evidence="2">Belongs to the SAP domain-containing ribonucleoprotein family.</text>
</comment>
<evidence type="ECO:0000256" key="2">
    <source>
        <dbReference type="ARBA" id="ARBA00046328"/>
    </source>
</evidence>
<evidence type="ECO:0000259" key="4">
    <source>
        <dbReference type="SMART" id="SM00513"/>
    </source>
</evidence>
<feature type="domain" description="SAP" evidence="4">
    <location>
        <begin position="5"/>
        <end position="39"/>
    </location>
</feature>
<gene>
    <name evidence="5" type="ORF">ASPWEDRAFT_45483</name>
</gene>
<dbReference type="AlphaFoldDB" id="A0A1L9R9E6"/>
<dbReference type="GO" id="GO:0005634">
    <property type="term" value="C:nucleus"/>
    <property type="evidence" value="ECO:0007669"/>
    <property type="project" value="TreeGrafter"/>
</dbReference>
<feature type="compositionally biased region" description="Acidic residues" evidence="3">
    <location>
        <begin position="58"/>
        <end position="70"/>
    </location>
</feature>
<feature type="compositionally biased region" description="Basic and acidic residues" evidence="3">
    <location>
        <begin position="107"/>
        <end position="125"/>
    </location>
</feature>
<name>A0A1L9R9E6_ASPWE</name>
<feature type="compositionally biased region" description="Low complexity" evidence="3">
    <location>
        <begin position="241"/>
        <end position="274"/>
    </location>
</feature>
<feature type="compositionally biased region" description="Low complexity" evidence="3">
    <location>
        <begin position="128"/>
        <end position="138"/>
    </location>
</feature>
<dbReference type="Pfam" id="PF02037">
    <property type="entry name" value="SAP"/>
    <property type="match status" value="1"/>
</dbReference>
<dbReference type="RefSeq" id="XP_040685217.1">
    <property type="nucleotide sequence ID" value="XM_040836555.1"/>
</dbReference>
<dbReference type="Pfam" id="PF18592">
    <property type="entry name" value="Tho1_MOS11_C"/>
    <property type="match status" value="1"/>
</dbReference>
<dbReference type="GO" id="GO:0016973">
    <property type="term" value="P:poly(A)+ mRNA export from nucleus"/>
    <property type="evidence" value="ECO:0007669"/>
    <property type="project" value="TreeGrafter"/>
</dbReference>
<dbReference type="InterPro" id="IPR036361">
    <property type="entry name" value="SAP_dom_sf"/>
</dbReference>
<dbReference type="SMART" id="SM00513">
    <property type="entry name" value="SAP"/>
    <property type="match status" value="1"/>
</dbReference>
<sequence>MTTDYSKKTNAELVEILKSRSLPHTGKKAEMVARLQENDEGKTQTDAGPAASGKTEAAEDVIDWEDDDAPADSSAAKPSTEAPAAAAGDKASADADQKQETAPAATEDPKAESKEAAPEAEKAEGSDATASTEAAPAPAEEKPAVDYTRGLPVTELEEELKKRKARAEKFGITEDSQAAIKAAEEKLERAKRFGTGAENTDGASVGVKRLDEALPDEKTRKRRNDNEQQGGRGKRRDNKGRNNQQQNRRGNGNRNQNQGQRRGGNNNNNNNNKQPPKALSEKDALAMEARKKRFAAAA</sequence>
<dbReference type="InterPro" id="IPR040746">
    <property type="entry name" value="THO1_MOS11_C"/>
</dbReference>
<feature type="compositionally biased region" description="Basic and acidic residues" evidence="3">
    <location>
        <begin position="208"/>
        <end position="219"/>
    </location>
</feature>
<feature type="compositionally biased region" description="Low complexity" evidence="3">
    <location>
        <begin position="71"/>
        <end position="90"/>
    </location>
</feature>
<keyword evidence="1" id="KW-0597">Phosphoprotein</keyword>
<feature type="compositionally biased region" description="Basic and acidic residues" evidence="3">
    <location>
        <begin position="27"/>
        <end position="43"/>
    </location>
</feature>
<dbReference type="InterPro" id="IPR003034">
    <property type="entry name" value="SAP_dom"/>
</dbReference>
<dbReference type="VEuPathDB" id="FungiDB:ASPWEDRAFT_45483"/>